<reference evidence="2 3" key="1">
    <citation type="journal article" date="2018" name="Nat. Genet.">
        <title>The Rosa genome provides new insights in the design of modern roses.</title>
        <authorList>
            <person name="Bendahmane M."/>
        </authorList>
    </citation>
    <scope>NUCLEOTIDE SEQUENCE [LARGE SCALE GENOMIC DNA]</scope>
    <source>
        <strain evidence="3">cv. Old Blush</strain>
    </source>
</reference>
<evidence type="ECO:0000313" key="2">
    <source>
        <dbReference type="EMBL" id="PRQ46513.1"/>
    </source>
</evidence>
<gene>
    <name evidence="2" type="ORF">RchiOBHm_Chr2g0089831</name>
</gene>
<evidence type="ECO:0000313" key="3">
    <source>
        <dbReference type="Proteomes" id="UP000238479"/>
    </source>
</evidence>
<feature type="chain" id="PRO_5015143523" description="Secreted protein" evidence="1">
    <location>
        <begin position="19"/>
        <end position="70"/>
    </location>
</feature>
<evidence type="ECO:0008006" key="4">
    <source>
        <dbReference type="Google" id="ProtNLM"/>
    </source>
</evidence>
<dbReference type="Proteomes" id="UP000238479">
    <property type="component" value="Chromosome 2"/>
</dbReference>
<keyword evidence="1" id="KW-0732">Signal</keyword>
<keyword evidence="3" id="KW-1185">Reference proteome</keyword>
<evidence type="ECO:0000256" key="1">
    <source>
        <dbReference type="SAM" id="SignalP"/>
    </source>
</evidence>
<comment type="caution">
    <text evidence="2">The sequence shown here is derived from an EMBL/GenBank/DDBJ whole genome shotgun (WGS) entry which is preliminary data.</text>
</comment>
<name>A0A2P6RJB6_ROSCH</name>
<dbReference type="AlphaFoldDB" id="A0A2P6RJB6"/>
<organism evidence="2 3">
    <name type="scientific">Rosa chinensis</name>
    <name type="common">China rose</name>
    <dbReference type="NCBI Taxonomy" id="74649"/>
    <lineage>
        <taxon>Eukaryota</taxon>
        <taxon>Viridiplantae</taxon>
        <taxon>Streptophyta</taxon>
        <taxon>Embryophyta</taxon>
        <taxon>Tracheophyta</taxon>
        <taxon>Spermatophyta</taxon>
        <taxon>Magnoliopsida</taxon>
        <taxon>eudicotyledons</taxon>
        <taxon>Gunneridae</taxon>
        <taxon>Pentapetalae</taxon>
        <taxon>rosids</taxon>
        <taxon>fabids</taxon>
        <taxon>Rosales</taxon>
        <taxon>Rosaceae</taxon>
        <taxon>Rosoideae</taxon>
        <taxon>Rosoideae incertae sedis</taxon>
        <taxon>Rosa</taxon>
    </lineage>
</organism>
<feature type="signal peptide" evidence="1">
    <location>
        <begin position="1"/>
        <end position="18"/>
    </location>
</feature>
<dbReference type="Gramene" id="PRQ46513">
    <property type="protein sequence ID" value="PRQ46513"/>
    <property type="gene ID" value="RchiOBHm_Chr2g0089831"/>
</dbReference>
<protein>
    <recommendedName>
        <fullName evidence="4">Secreted protein</fullName>
    </recommendedName>
</protein>
<proteinExistence type="predicted"/>
<accession>A0A2P6RJB6</accession>
<sequence>MFNLAPLLAVLLVGVVFESDFESEGDAVEADNELEAEDGVVVAGESVVGDVVAELGSASLKIFASIWGIW</sequence>
<dbReference type="EMBL" id="PDCK01000040">
    <property type="protein sequence ID" value="PRQ46513.1"/>
    <property type="molecule type" value="Genomic_DNA"/>
</dbReference>